<feature type="transmembrane region" description="Helical" evidence="1">
    <location>
        <begin position="30"/>
        <end position="55"/>
    </location>
</feature>
<keyword evidence="1" id="KW-0472">Membrane</keyword>
<keyword evidence="3" id="KW-1185">Reference proteome</keyword>
<dbReference type="EMBL" id="JAYMYQ010000010">
    <property type="protein sequence ID" value="KAK7308526.1"/>
    <property type="molecule type" value="Genomic_DNA"/>
</dbReference>
<comment type="caution">
    <text evidence="2">The sequence shown here is derived from an EMBL/GenBank/DDBJ whole genome shotgun (WGS) entry which is preliminary data.</text>
</comment>
<gene>
    <name evidence="2" type="ORF">VNO77_42137</name>
</gene>
<organism evidence="2 3">
    <name type="scientific">Canavalia gladiata</name>
    <name type="common">Sword bean</name>
    <name type="synonym">Dolichos gladiatus</name>
    <dbReference type="NCBI Taxonomy" id="3824"/>
    <lineage>
        <taxon>Eukaryota</taxon>
        <taxon>Viridiplantae</taxon>
        <taxon>Streptophyta</taxon>
        <taxon>Embryophyta</taxon>
        <taxon>Tracheophyta</taxon>
        <taxon>Spermatophyta</taxon>
        <taxon>Magnoliopsida</taxon>
        <taxon>eudicotyledons</taxon>
        <taxon>Gunneridae</taxon>
        <taxon>Pentapetalae</taxon>
        <taxon>rosids</taxon>
        <taxon>fabids</taxon>
        <taxon>Fabales</taxon>
        <taxon>Fabaceae</taxon>
        <taxon>Papilionoideae</taxon>
        <taxon>50 kb inversion clade</taxon>
        <taxon>NPAAA clade</taxon>
        <taxon>indigoferoid/millettioid clade</taxon>
        <taxon>Phaseoleae</taxon>
        <taxon>Canavalia</taxon>
    </lineage>
</organism>
<sequence length="167" mass="18650">MCSSSGGNNEGTLTLCFLAYVLFRRALISYLILQGTILLLILIMNVVRVCVYMIYGGLKYENRTSSLEPNCSLHLVCGYAVRECGYDTDSGAVLLSVLGGLVMQLVFLGCRKCDTKINEHYRYIKACFGEMFLMNPSAKYCTNMRQLRWATSGLVSWDFCHLGYGGV</sequence>
<proteinExistence type="predicted"/>
<dbReference type="Proteomes" id="UP001367508">
    <property type="component" value="Unassembled WGS sequence"/>
</dbReference>
<reference evidence="2 3" key="1">
    <citation type="submission" date="2024-01" db="EMBL/GenBank/DDBJ databases">
        <title>The genomes of 5 underutilized Papilionoideae crops provide insights into root nodulation and disease resistanc.</title>
        <authorList>
            <person name="Jiang F."/>
        </authorList>
    </citation>
    <scope>NUCLEOTIDE SEQUENCE [LARGE SCALE GENOMIC DNA]</scope>
    <source>
        <strain evidence="2">LVBAO_FW01</strain>
        <tissue evidence="2">Leaves</tissue>
    </source>
</reference>
<dbReference type="AlphaFoldDB" id="A0AAN9PS54"/>
<name>A0AAN9PS54_CANGL</name>
<keyword evidence="1" id="KW-0812">Transmembrane</keyword>
<keyword evidence="1" id="KW-1133">Transmembrane helix</keyword>
<evidence type="ECO:0000313" key="2">
    <source>
        <dbReference type="EMBL" id="KAK7308526.1"/>
    </source>
</evidence>
<feature type="transmembrane region" description="Helical" evidence="1">
    <location>
        <begin position="91"/>
        <end position="110"/>
    </location>
</feature>
<evidence type="ECO:0000313" key="3">
    <source>
        <dbReference type="Proteomes" id="UP001367508"/>
    </source>
</evidence>
<protein>
    <submittedName>
        <fullName evidence="2">Uncharacterized protein</fullName>
    </submittedName>
</protein>
<evidence type="ECO:0000256" key="1">
    <source>
        <dbReference type="SAM" id="Phobius"/>
    </source>
</evidence>
<accession>A0AAN9PS54</accession>